<dbReference type="RefSeq" id="WP_343933878.1">
    <property type="nucleotide sequence ID" value="NZ_BAAABU010000004.1"/>
</dbReference>
<protein>
    <recommendedName>
        <fullName evidence="4">DUF4397 domain-containing protein</fullName>
    </recommendedName>
</protein>
<feature type="chain" id="PRO_5046372313" description="DUF4397 domain-containing protein" evidence="1">
    <location>
        <begin position="22"/>
        <end position="276"/>
    </location>
</feature>
<dbReference type="EMBL" id="BAAABU010000004">
    <property type="protein sequence ID" value="GAA0225545.1"/>
    <property type="molecule type" value="Genomic_DNA"/>
</dbReference>
<evidence type="ECO:0000256" key="1">
    <source>
        <dbReference type="SAM" id="SignalP"/>
    </source>
</evidence>
<proteinExistence type="predicted"/>
<evidence type="ECO:0008006" key="4">
    <source>
        <dbReference type="Google" id="ProtNLM"/>
    </source>
</evidence>
<accession>A0ABN0TMQ2</accession>
<evidence type="ECO:0000313" key="2">
    <source>
        <dbReference type="EMBL" id="GAA0225545.1"/>
    </source>
</evidence>
<feature type="signal peptide" evidence="1">
    <location>
        <begin position="1"/>
        <end position="21"/>
    </location>
</feature>
<keyword evidence="1" id="KW-0732">Signal</keyword>
<name>A0ABN0TMQ2_9PSEU</name>
<reference evidence="2 3" key="1">
    <citation type="journal article" date="2019" name="Int. J. Syst. Evol. Microbiol.">
        <title>The Global Catalogue of Microorganisms (GCM) 10K type strain sequencing project: providing services to taxonomists for standard genome sequencing and annotation.</title>
        <authorList>
            <consortium name="The Broad Institute Genomics Platform"/>
            <consortium name="The Broad Institute Genome Sequencing Center for Infectious Disease"/>
            <person name="Wu L."/>
            <person name="Ma J."/>
        </authorList>
    </citation>
    <scope>NUCLEOTIDE SEQUENCE [LARGE SCALE GENOMIC DNA]</scope>
    <source>
        <strain evidence="2 3">JCM 3380</strain>
    </source>
</reference>
<sequence>MKRFVVAVVAAAGVAVAPVQAVAHERQAHEGQRVDIAVGVGGFDAPSTISAGAVTFSVSTSDPAGAWLGLVRLRAGVSRERYLADLTRAMGPEPVEGGRAVAKDAEMLGGVAVARTPAAVTVRVSPGDYLLVDFRDVGLPDLADRVRPVRVVPGPGGGHGPADQVVVVLDGRFVAPAAISGSVRVVNLSPHVNEAMLMPVRPGTTDADLGAFFRGTGPAPFTGGPTGVVPLSPGRSAVLDADLPAGPYALVTWVTDTRTGRMFAADGMRALVRVGG</sequence>
<dbReference type="Proteomes" id="UP001500416">
    <property type="component" value="Unassembled WGS sequence"/>
</dbReference>
<organism evidence="2 3">
    <name type="scientific">Saccharothrix mutabilis subsp. mutabilis</name>
    <dbReference type="NCBI Taxonomy" id="66855"/>
    <lineage>
        <taxon>Bacteria</taxon>
        <taxon>Bacillati</taxon>
        <taxon>Actinomycetota</taxon>
        <taxon>Actinomycetes</taxon>
        <taxon>Pseudonocardiales</taxon>
        <taxon>Pseudonocardiaceae</taxon>
        <taxon>Saccharothrix</taxon>
    </lineage>
</organism>
<gene>
    <name evidence="2" type="ORF">GCM10010492_24710</name>
</gene>
<evidence type="ECO:0000313" key="3">
    <source>
        <dbReference type="Proteomes" id="UP001500416"/>
    </source>
</evidence>
<keyword evidence="3" id="KW-1185">Reference proteome</keyword>
<comment type="caution">
    <text evidence="2">The sequence shown here is derived from an EMBL/GenBank/DDBJ whole genome shotgun (WGS) entry which is preliminary data.</text>
</comment>